<sequence length="122" mass="13558">MCGQNPPERRMVRLTCLETASHAQPMVENLGSDVHINYPRFPGIRRATPSSYINRPIRTAVFLFLHAALFDQVPSHIAYSSLWDPESDTITTPLALADTGTPLLGFSSHNRRLIEACAAVIR</sequence>
<proteinExistence type="predicted"/>
<evidence type="ECO:0000313" key="2">
    <source>
        <dbReference type="Proteomes" id="UP000193240"/>
    </source>
</evidence>
<dbReference type="Proteomes" id="UP000193240">
    <property type="component" value="Unassembled WGS sequence"/>
</dbReference>
<gene>
    <name evidence="1" type="ORF">B5807_01243</name>
</gene>
<reference evidence="1 2" key="1">
    <citation type="journal article" date="2017" name="Genome Announc.">
        <title>Genome sequence of the saprophytic ascomycete Epicoccum nigrum ICMP 19927 strain isolated from New Zealand.</title>
        <authorList>
            <person name="Fokin M."/>
            <person name="Fleetwood D."/>
            <person name="Weir B.S."/>
            <person name="Villas-Boas S.G."/>
        </authorList>
    </citation>
    <scope>NUCLEOTIDE SEQUENCE [LARGE SCALE GENOMIC DNA]</scope>
    <source>
        <strain evidence="1 2">ICMP 19927</strain>
    </source>
</reference>
<dbReference type="InParanoid" id="A0A1Y2MEL5"/>
<evidence type="ECO:0000313" key="1">
    <source>
        <dbReference type="EMBL" id="OSS54566.1"/>
    </source>
</evidence>
<name>A0A1Y2MEL5_EPING</name>
<organism evidence="1 2">
    <name type="scientific">Epicoccum nigrum</name>
    <name type="common">Soil fungus</name>
    <name type="synonym">Epicoccum purpurascens</name>
    <dbReference type="NCBI Taxonomy" id="105696"/>
    <lineage>
        <taxon>Eukaryota</taxon>
        <taxon>Fungi</taxon>
        <taxon>Dikarya</taxon>
        <taxon>Ascomycota</taxon>
        <taxon>Pezizomycotina</taxon>
        <taxon>Dothideomycetes</taxon>
        <taxon>Pleosporomycetidae</taxon>
        <taxon>Pleosporales</taxon>
        <taxon>Pleosporineae</taxon>
        <taxon>Didymellaceae</taxon>
        <taxon>Epicoccum</taxon>
    </lineage>
</organism>
<dbReference type="AlphaFoldDB" id="A0A1Y2MEL5"/>
<keyword evidence="2" id="KW-1185">Reference proteome</keyword>
<accession>A0A1Y2MEL5</accession>
<dbReference type="EMBL" id="KZ107838">
    <property type="protein sequence ID" value="OSS54566.1"/>
    <property type="molecule type" value="Genomic_DNA"/>
</dbReference>
<protein>
    <submittedName>
        <fullName evidence="1">Uncharacterized protein</fullName>
    </submittedName>
</protein>